<dbReference type="GO" id="GO:0008198">
    <property type="term" value="F:ferrous iron binding"/>
    <property type="evidence" value="ECO:0007669"/>
    <property type="project" value="TreeGrafter"/>
</dbReference>
<dbReference type="PANTHER" id="PTHR11431:SF75">
    <property type="entry name" value="FERRITIN"/>
    <property type="match status" value="1"/>
</dbReference>
<comment type="function">
    <text evidence="6">Stores iron in a soluble, non-toxic, readily available form. Important for iron homeostasis. Has ferroxidase activity. Iron is taken up in the ferrous form and deposited as ferric hydroxides after oxidation.</text>
</comment>
<comment type="catalytic activity">
    <reaction evidence="7 9">
        <text>4 Fe(2+) + O2 + 4 H(+) = 4 Fe(3+) + 2 H2O</text>
        <dbReference type="Rhea" id="RHEA:11148"/>
        <dbReference type="ChEBI" id="CHEBI:15377"/>
        <dbReference type="ChEBI" id="CHEBI:15378"/>
        <dbReference type="ChEBI" id="CHEBI:15379"/>
        <dbReference type="ChEBI" id="CHEBI:29033"/>
        <dbReference type="ChEBI" id="CHEBI:29034"/>
        <dbReference type="EC" id="1.16.3.1"/>
    </reaction>
</comment>
<evidence type="ECO:0000313" key="16">
    <source>
        <dbReference type="EMBL" id="CAF4467940.1"/>
    </source>
</evidence>
<evidence type="ECO:0000256" key="1">
    <source>
        <dbReference type="ARBA" id="ARBA00007513"/>
    </source>
</evidence>
<accession>A0A817RX36</accession>
<dbReference type="EMBL" id="CAJOBR010001430">
    <property type="protein sequence ID" value="CAF4607928.1"/>
    <property type="molecule type" value="Genomic_DNA"/>
</dbReference>
<dbReference type="Proteomes" id="UP000663833">
    <property type="component" value="Unassembled WGS sequence"/>
</dbReference>
<evidence type="ECO:0000259" key="11">
    <source>
        <dbReference type="PROSITE" id="PS50905"/>
    </source>
</evidence>
<sequence>MTQTIRVLAVIISFVAFAQTSAISLSAGIGQCLSDLATEELTVSYNYLQLSSKFGTTNAYPGFSSLFTKLSDDDSSKAHDLVKFLALRKAPIVRLIKKDGIEIRRESAGVLDIYQGLTEARRQNKAVWDEVVRCHGEADNAKDANVQDYLESHLLDHHIEIDKLLADLEHRVNSVQASEKKLTTFMVDEELLETYGDRRKDIFS</sequence>
<evidence type="ECO:0000313" key="19">
    <source>
        <dbReference type="Proteomes" id="UP000663873"/>
    </source>
</evidence>
<evidence type="ECO:0000256" key="2">
    <source>
        <dbReference type="ARBA" id="ARBA00022434"/>
    </source>
</evidence>
<dbReference type="InterPro" id="IPR008331">
    <property type="entry name" value="Ferritin_DPS_dom"/>
</dbReference>
<dbReference type="Proteomes" id="UP000663848">
    <property type="component" value="Unassembled WGS sequence"/>
</dbReference>
<dbReference type="Proteomes" id="UP000663872">
    <property type="component" value="Unassembled WGS sequence"/>
</dbReference>
<protein>
    <recommendedName>
        <fullName evidence="9">Ferritin</fullName>
        <ecNumber evidence="9">1.16.3.1</ecNumber>
    </recommendedName>
</protein>
<dbReference type="GO" id="GO:0006879">
    <property type="term" value="P:intracellular iron ion homeostasis"/>
    <property type="evidence" value="ECO:0007669"/>
    <property type="project" value="UniProtKB-KW"/>
</dbReference>
<feature type="chain" id="PRO_5044132280" description="Ferritin" evidence="10">
    <location>
        <begin position="23"/>
        <end position="204"/>
    </location>
</feature>
<dbReference type="Gene3D" id="1.20.1260.10">
    <property type="match status" value="1"/>
</dbReference>
<dbReference type="EMBL" id="CAJNYD010001214">
    <property type="protein sequence ID" value="CAF3324130.1"/>
    <property type="molecule type" value="Genomic_DNA"/>
</dbReference>
<dbReference type="AlphaFoldDB" id="A0A817RX36"/>
<evidence type="ECO:0000313" key="13">
    <source>
        <dbReference type="EMBL" id="CAF3307601.1"/>
    </source>
</evidence>
<evidence type="ECO:0000256" key="7">
    <source>
        <dbReference type="ARBA" id="ARBA00047990"/>
    </source>
</evidence>
<dbReference type="Proteomes" id="UP000663873">
    <property type="component" value="Unassembled WGS sequence"/>
</dbReference>
<keyword evidence="19" id="KW-1185">Reference proteome</keyword>
<comment type="function">
    <text evidence="9">Stores iron in a soluble, non-toxic, readily available form. Important for iron homeostasis. Iron is taken up in the ferrous form and deposited as ferric hydroxides after oxidation.</text>
</comment>
<keyword evidence="3 8" id="KW-0479">Metal-binding</keyword>
<dbReference type="InterPro" id="IPR009040">
    <property type="entry name" value="Ferritin-like_diiron"/>
</dbReference>
<comment type="similarity">
    <text evidence="1 9">Belongs to the ferritin family.</text>
</comment>
<dbReference type="EMBL" id="CAJOBP010003285">
    <property type="protein sequence ID" value="CAF4398224.1"/>
    <property type="molecule type" value="Genomic_DNA"/>
</dbReference>
<dbReference type="SUPFAM" id="SSF47240">
    <property type="entry name" value="Ferritin-like"/>
    <property type="match status" value="1"/>
</dbReference>
<dbReference type="GO" id="GO:0004322">
    <property type="term" value="F:ferroxidase activity"/>
    <property type="evidence" value="ECO:0007669"/>
    <property type="project" value="UniProtKB-EC"/>
</dbReference>
<evidence type="ECO:0000256" key="5">
    <source>
        <dbReference type="ARBA" id="ARBA00023004"/>
    </source>
</evidence>
<dbReference type="EMBL" id="CAJNXB010002624">
    <property type="protein sequence ID" value="CAF3265488.1"/>
    <property type="molecule type" value="Genomic_DNA"/>
</dbReference>
<dbReference type="GO" id="GO:0006826">
    <property type="term" value="P:iron ion transport"/>
    <property type="evidence" value="ECO:0007669"/>
    <property type="project" value="InterPro"/>
</dbReference>
<dbReference type="Proteomes" id="UP000663825">
    <property type="component" value="Unassembled WGS sequence"/>
</dbReference>
<dbReference type="GO" id="GO:0008199">
    <property type="term" value="F:ferric iron binding"/>
    <property type="evidence" value="ECO:0007669"/>
    <property type="project" value="InterPro"/>
</dbReference>
<evidence type="ECO:0000256" key="6">
    <source>
        <dbReference type="ARBA" id="ARBA00025111"/>
    </source>
</evidence>
<keyword evidence="5 8" id="KW-0408">Iron</keyword>
<reference evidence="12" key="1">
    <citation type="submission" date="2021-02" db="EMBL/GenBank/DDBJ databases">
        <authorList>
            <person name="Nowell W R."/>
        </authorList>
    </citation>
    <scope>NUCLEOTIDE SEQUENCE</scope>
</reference>
<dbReference type="EMBL" id="CAJOBO010002782">
    <property type="protein sequence ID" value="CAF4467940.1"/>
    <property type="molecule type" value="Genomic_DNA"/>
</dbReference>
<proteinExistence type="inferred from homology"/>
<dbReference type="Pfam" id="PF00210">
    <property type="entry name" value="Ferritin"/>
    <property type="match status" value="1"/>
</dbReference>
<dbReference type="PANTHER" id="PTHR11431">
    <property type="entry name" value="FERRITIN"/>
    <property type="match status" value="1"/>
</dbReference>
<feature type="domain" description="Ferritin-like diiron" evidence="11">
    <location>
        <begin position="23"/>
        <end position="176"/>
    </location>
</feature>
<dbReference type="InterPro" id="IPR012347">
    <property type="entry name" value="Ferritin-like"/>
</dbReference>
<feature type="signal peptide" evidence="10">
    <location>
        <begin position="1"/>
        <end position="22"/>
    </location>
</feature>
<dbReference type="EMBL" id="CAJNYT010000029">
    <property type="protein sequence ID" value="CAF3307601.1"/>
    <property type="molecule type" value="Genomic_DNA"/>
</dbReference>
<dbReference type="InterPro" id="IPR001519">
    <property type="entry name" value="Ferritin"/>
</dbReference>
<organism evidence="12 18">
    <name type="scientific">Rotaria socialis</name>
    <dbReference type="NCBI Taxonomy" id="392032"/>
    <lineage>
        <taxon>Eukaryota</taxon>
        <taxon>Metazoa</taxon>
        <taxon>Spiralia</taxon>
        <taxon>Gnathifera</taxon>
        <taxon>Rotifera</taxon>
        <taxon>Eurotatoria</taxon>
        <taxon>Bdelloidea</taxon>
        <taxon>Philodinida</taxon>
        <taxon>Philodinidae</taxon>
        <taxon>Rotaria</taxon>
    </lineage>
</organism>
<evidence type="ECO:0000256" key="9">
    <source>
        <dbReference type="RuleBase" id="RU361145"/>
    </source>
</evidence>
<dbReference type="InterPro" id="IPR009078">
    <property type="entry name" value="Ferritin-like_SF"/>
</dbReference>
<dbReference type="GO" id="GO:0005737">
    <property type="term" value="C:cytoplasm"/>
    <property type="evidence" value="ECO:0007669"/>
    <property type="project" value="TreeGrafter"/>
</dbReference>
<evidence type="ECO:0000313" key="18">
    <source>
        <dbReference type="Proteomes" id="UP000663825"/>
    </source>
</evidence>
<evidence type="ECO:0000313" key="17">
    <source>
        <dbReference type="EMBL" id="CAF4607928.1"/>
    </source>
</evidence>
<evidence type="ECO:0000256" key="8">
    <source>
        <dbReference type="PIRSR" id="PIRSR601519-1"/>
    </source>
</evidence>
<keyword evidence="10" id="KW-0732">Signal</keyword>
<dbReference type="OrthoDB" id="10020108at2759"/>
<evidence type="ECO:0000313" key="14">
    <source>
        <dbReference type="EMBL" id="CAF3324130.1"/>
    </source>
</evidence>
<evidence type="ECO:0000313" key="12">
    <source>
        <dbReference type="EMBL" id="CAF3265488.1"/>
    </source>
</evidence>
<feature type="binding site" evidence="8">
    <location>
        <position position="40"/>
    </location>
    <ligand>
        <name>Fe cation</name>
        <dbReference type="ChEBI" id="CHEBI:24875"/>
        <label>1</label>
    </ligand>
</feature>
<evidence type="ECO:0000256" key="4">
    <source>
        <dbReference type="ARBA" id="ARBA00023002"/>
    </source>
</evidence>
<evidence type="ECO:0000256" key="3">
    <source>
        <dbReference type="ARBA" id="ARBA00022723"/>
    </source>
</evidence>
<keyword evidence="2 9" id="KW-0409">Iron storage</keyword>
<gene>
    <name evidence="13" type="ORF">GRG538_LOCUS1182</name>
    <name evidence="16" type="ORF">HFQ381_LOCUS25203</name>
    <name evidence="14" type="ORF">LUA448_LOCUS10261</name>
    <name evidence="17" type="ORF">QYT958_LOCUS12006</name>
    <name evidence="12" type="ORF">TIS948_LOCUS16036</name>
    <name evidence="15" type="ORF">UJA718_LOCUS18913</name>
</gene>
<keyword evidence="4 9" id="KW-0560">Oxidoreductase</keyword>
<name>A0A817RX36_9BILA</name>
<evidence type="ECO:0000256" key="10">
    <source>
        <dbReference type="SAM" id="SignalP"/>
    </source>
</evidence>
<dbReference type="Proteomes" id="UP000663851">
    <property type="component" value="Unassembled WGS sequence"/>
</dbReference>
<comment type="caution">
    <text evidence="12">The sequence shown here is derived from an EMBL/GenBank/DDBJ whole genome shotgun (WGS) entry which is preliminary data.</text>
</comment>
<evidence type="ECO:0000313" key="15">
    <source>
        <dbReference type="EMBL" id="CAF4398224.1"/>
    </source>
</evidence>
<dbReference type="PROSITE" id="PS50905">
    <property type="entry name" value="FERRITIN_LIKE"/>
    <property type="match status" value="1"/>
</dbReference>
<dbReference type="EC" id="1.16.3.1" evidence="9"/>